<feature type="compositionally biased region" description="Low complexity" evidence="1">
    <location>
        <begin position="300"/>
        <end position="316"/>
    </location>
</feature>
<protein>
    <submittedName>
        <fullName evidence="3">Uncharacterized protein</fullName>
    </submittedName>
</protein>
<feature type="signal peptide" evidence="2">
    <location>
        <begin position="1"/>
        <end position="19"/>
    </location>
</feature>
<dbReference type="PhylomeDB" id="B4PI88"/>
<feature type="region of interest" description="Disordered" evidence="1">
    <location>
        <begin position="462"/>
        <end position="485"/>
    </location>
</feature>
<dbReference type="EMBL" id="CM000159">
    <property type="protein sequence ID" value="EDW93430.1"/>
    <property type="molecule type" value="Genomic_DNA"/>
</dbReference>
<organism evidence="3 4">
    <name type="scientific">Drosophila yakuba</name>
    <name type="common">Fruit fly</name>
    <dbReference type="NCBI Taxonomy" id="7245"/>
    <lineage>
        <taxon>Eukaryota</taxon>
        <taxon>Metazoa</taxon>
        <taxon>Ecdysozoa</taxon>
        <taxon>Arthropoda</taxon>
        <taxon>Hexapoda</taxon>
        <taxon>Insecta</taxon>
        <taxon>Pterygota</taxon>
        <taxon>Neoptera</taxon>
        <taxon>Endopterygota</taxon>
        <taxon>Diptera</taxon>
        <taxon>Brachycera</taxon>
        <taxon>Muscomorpha</taxon>
        <taxon>Ephydroidea</taxon>
        <taxon>Drosophilidae</taxon>
        <taxon>Drosophila</taxon>
        <taxon>Sophophora</taxon>
    </lineage>
</organism>
<feature type="region of interest" description="Disordered" evidence="1">
    <location>
        <begin position="198"/>
        <end position="221"/>
    </location>
</feature>
<sequence length="485" mass="55392">MAVLRIYILLLFYLQLSRAIKVESGSKEGVSSSTPSPSAYRVSKPEPKKPENRVPPHLQDIRPGYVDDDAGDVIRIIEPPQHFQQLKRLRQRQPSNPPVVWEQPRKLATNRVKILPQGDLLTQETQIQNAPNQLQIPMEILASVRKTERLLQRQRQKSKFPLVRQRHIQRQSHTLIAQKTLEQQLYQRGQQQRLRAVLSRNQELKRNKRNKREVPAKSKQPYDVQKGLKLVAHIGDLLKNATQYLPDEGDTNEVKRSPNCSNAAICDNRRRRQRLFKQQAKSAEREKLKERRRNFRNKEATTTAAAPTTKATTTTTGKSVFSSANSLAETSATPLASRLVNSRKSKSQTPNYNRNSNWGRSDDSILYADVMTNIRQLWQEHDQLAGPKFIAPGEVANNTDYRALDVYLKQLDDLAKKLPTAAPIGGLNREELQRVTPTPSWYLINAEGGIFETRLDSQTKPSSSLFHRFPDMPNQNQSVSTLDLE</sequence>
<feature type="compositionally biased region" description="Polar residues" evidence="1">
    <location>
        <begin position="317"/>
        <end position="340"/>
    </location>
</feature>
<evidence type="ECO:0000256" key="1">
    <source>
        <dbReference type="SAM" id="MobiDB-lite"/>
    </source>
</evidence>
<feature type="chain" id="PRO_5002821991" evidence="2">
    <location>
        <begin position="20"/>
        <end position="485"/>
    </location>
</feature>
<evidence type="ECO:0000313" key="4">
    <source>
        <dbReference type="Proteomes" id="UP000002282"/>
    </source>
</evidence>
<feature type="region of interest" description="Disordered" evidence="1">
    <location>
        <begin position="24"/>
        <end position="62"/>
    </location>
</feature>
<dbReference type="OMA" id="HIQRQSH"/>
<dbReference type="KEGG" id="dya:Dyak_GE20607"/>
<evidence type="ECO:0000313" key="3">
    <source>
        <dbReference type="EMBL" id="EDW93430.1"/>
    </source>
</evidence>
<dbReference type="HOGENOM" id="CLU_561723_0_0_1"/>
<keyword evidence="2" id="KW-0732">Signal</keyword>
<dbReference type="Proteomes" id="UP000002282">
    <property type="component" value="Chromosome 3L"/>
</dbReference>
<evidence type="ECO:0000256" key="2">
    <source>
        <dbReference type="SAM" id="SignalP"/>
    </source>
</evidence>
<proteinExistence type="predicted"/>
<feature type="compositionally biased region" description="Polar residues" evidence="1">
    <location>
        <begin position="347"/>
        <end position="358"/>
    </location>
</feature>
<gene>
    <name evidence="3" type="primary">Dyak\GE20607</name>
    <name evidence="3" type="synonym">dyak_GLEANR_4441</name>
    <name evidence="3" type="synonym">GE20607</name>
    <name evidence="3" type="ORF">Dyak_GE20607</name>
</gene>
<feature type="region of interest" description="Disordered" evidence="1">
    <location>
        <begin position="279"/>
        <end position="358"/>
    </location>
</feature>
<reference evidence="3 4" key="1">
    <citation type="journal article" date="2007" name="Nature">
        <title>Evolution of genes and genomes on the Drosophila phylogeny.</title>
        <authorList>
            <consortium name="Drosophila 12 Genomes Consortium"/>
            <person name="Clark A.G."/>
            <person name="Eisen M.B."/>
            <person name="Smith D.R."/>
            <person name="Bergman C.M."/>
            <person name="Oliver B."/>
            <person name="Markow T.A."/>
            <person name="Kaufman T.C."/>
            <person name="Kellis M."/>
            <person name="Gelbart W."/>
            <person name="Iyer V.N."/>
            <person name="Pollard D.A."/>
            <person name="Sackton T.B."/>
            <person name="Larracuente A.M."/>
            <person name="Singh N.D."/>
            <person name="Abad J.P."/>
            <person name="Abt D.N."/>
            <person name="Adryan B."/>
            <person name="Aguade M."/>
            <person name="Akashi H."/>
            <person name="Anderson W.W."/>
            <person name="Aquadro C.F."/>
            <person name="Ardell D.H."/>
            <person name="Arguello R."/>
            <person name="Artieri C.G."/>
            <person name="Barbash D.A."/>
            <person name="Barker D."/>
            <person name="Barsanti P."/>
            <person name="Batterham P."/>
            <person name="Batzoglou S."/>
            <person name="Begun D."/>
            <person name="Bhutkar A."/>
            <person name="Blanco E."/>
            <person name="Bosak S.A."/>
            <person name="Bradley R.K."/>
            <person name="Brand A.D."/>
            <person name="Brent M.R."/>
            <person name="Brooks A.N."/>
            <person name="Brown R.H."/>
            <person name="Butlin R.K."/>
            <person name="Caggese C."/>
            <person name="Calvi B.R."/>
            <person name="Bernardo de Carvalho A."/>
            <person name="Caspi A."/>
            <person name="Castrezana S."/>
            <person name="Celniker S.E."/>
            <person name="Chang J.L."/>
            <person name="Chapple C."/>
            <person name="Chatterji S."/>
            <person name="Chinwalla A."/>
            <person name="Civetta A."/>
            <person name="Clifton S.W."/>
            <person name="Comeron J.M."/>
            <person name="Costello J.C."/>
            <person name="Coyne J.A."/>
            <person name="Daub J."/>
            <person name="David R.G."/>
            <person name="Delcher A.L."/>
            <person name="Delehaunty K."/>
            <person name="Do C.B."/>
            <person name="Ebling H."/>
            <person name="Edwards K."/>
            <person name="Eickbush T."/>
            <person name="Evans J.D."/>
            <person name="Filipski A."/>
            <person name="Findeiss S."/>
            <person name="Freyhult E."/>
            <person name="Fulton L."/>
            <person name="Fulton R."/>
            <person name="Garcia A.C."/>
            <person name="Gardiner A."/>
            <person name="Garfield D.A."/>
            <person name="Garvin B.E."/>
            <person name="Gibson G."/>
            <person name="Gilbert D."/>
            <person name="Gnerre S."/>
            <person name="Godfrey J."/>
            <person name="Good R."/>
            <person name="Gotea V."/>
            <person name="Gravely B."/>
            <person name="Greenberg A.J."/>
            <person name="Griffiths-Jones S."/>
            <person name="Gross S."/>
            <person name="Guigo R."/>
            <person name="Gustafson E.A."/>
            <person name="Haerty W."/>
            <person name="Hahn M.W."/>
            <person name="Halligan D.L."/>
            <person name="Halpern A.L."/>
            <person name="Halter G.M."/>
            <person name="Han M.V."/>
            <person name="Heger A."/>
            <person name="Hillier L."/>
            <person name="Hinrichs A.S."/>
            <person name="Holmes I."/>
            <person name="Hoskins R.A."/>
            <person name="Hubisz M.J."/>
            <person name="Hultmark D."/>
            <person name="Huntley M.A."/>
            <person name="Jaffe D.B."/>
            <person name="Jagadeeshan S."/>
            <person name="Jeck W.R."/>
            <person name="Johnson J."/>
            <person name="Jones C.D."/>
            <person name="Jordan W.C."/>
            <person name="Karpen G.H."/>
            <person name="Kataoka E."/>
            <person name="Keightley P.D."/>
            <person name="Kheradpour P."/>
            <person name="Kirkness E.F."/>
            <person name="Koerich L.B."/>
            <person name="Kristiansen K."/>
            <person name="Kudrna D."/>
            <person name="Kulathinal R.J."/>
            <person name="Kumar S."/>
            <person name="Kwok R."/>
            <person name="Lander E."/>
            <person name="Langley C.H."/>
            <person name="Lapoint R."/>
            <person name="Lazzaro B.P."/>
            <person name="Lee S.J."/>
            <person name="Levesque L."/>
            <person name="Li R."/>
            <person name="Lin C.F."/>
            <person name="Lin M.F."/>
            <person name="Lindblad-Toh K."/>
            <person name="Llopart A."/>
            <person name="Long M."/>
            <person name="Low L."/>
            <person name="Lozovsky E."/>
            <person name="Lu J."/>
            <person name="Luo M."/>
            <person name="Machado C.A."/>
            <person name="Makalowski W."/>
            <person name="Marzo M."/>
            <person name="Matsuda M."/>
            <person name="Matzkin L."/>
            <person name="McAllister B."/>
            <person name="McBride C.S."/>
            <person name="McKernan B."/>
            <person name="McKernan K."/>
            <person name="Mendez-Lago M."/>
            <person name="Minx P."/>
            <person name="Mollenhauer M.U."/>
            <person name="Montooth K."/>
            <person name="Mount S.M."/>
            <person name="Mu X."/>
            <person name="Myers E."/>
            <person name="Negre B."/>
            <person name="Newfeld S."/>
            <person name="Nielsen R."/>
            <person name="Noor M.A."/>
            <person name="O'Grady P."/>
            <person name="Pachter L."/>
            <person name="Papaceit M."/>
            <person name="Parisi M.J."/>
            <person name="Parisi M."/>
            <person name="Parts L."/>
            <person name="Pedersen J.S."/>
            <person name="Pesole G."/>
            <person name="Phillippy A.M."/>
            <person name="Ponting C.P."/>
            <person name="Pop M."/>
            <person name="Porcelli D."/>
            <person name="Powell J.R."/>
            <person name="Prohaska S."/>
            <person name="Pruitt K."/>
            <person name="Puig M."/>
            <person name="Quesneville H."/>
            <person name="Ram K.R."/>
            <person name="Rand D."/>
            <person name="Rasmussen M.D."/>
            <person name="Reed L.K."/>
            <person name="Reenan R."/>
            <person name="Reily A."/>
            <person name="Remington K.A."/>
            <person name="Rieger T.T."/>
            <person name="Ritchie M.G."/>
            <person name="Robin C."/>
            <person name="Rogers Y.H."/>
            <person name="Rohde C."/>
            <person name="Rozas J."/>
            <person name="Rubenfield M.J."/>
            <person name="Ruiz A."/>
            <person name="Russo S."/>
            <person name="Salzberg S.L."/>
            <person name="Sanchez-Gracia A."/>
            <person name="Saranga D.J."/>
            <person name="Sato H."/>
            <person name="Schaeffer S.W."/>
            <person name="Schatz M.C."/>
            <person name="Schlenke T."/>
            <person name="Schwartz R."/>
            <person name="Segarra C."/>
            <person name="Singh R.S."/>
            <person name="Sirot L."/>
            <person name="Sirota M."/>
            <person name="Sisneros N.B."/>
            <person name="Smith C.D."/>
            <person name="Smith T.F."/>
            <person name="Spieth J."/>
            <person name="Stage D.E."/>
            <person name="Stark A."/>
            <person name="Stephan W."/>
            <person name="Strausberg R.L."/>
            <person name="Strempel S."/>
            <person name="Sturgill D."/>
            <person name="Sutton G."/>
            <person name="Sutton G.G."/>
            <person name="Tao W."/>
            <person name="Teichmann S."/>
            <person name="Tobari Y.N."/>
            <person name="Tomimura Y."/>
            <person name="Tsolas J.M."/>
            <person name="Valente V.L."/>
            <person name="Venter E."/>
            <person name="Venter J.C."/>
            <person name="Vicario S."/>
            <person name="Vieira F.G."/>
            <person name="Vilella A.J."/>
            <person name="Villasante A."/>
            <person name="Walenz B."/>
            <person name="Wang J."/>
            <person name="Wasserman M."/>
            <person name="Watts T."/>
            <person name="Wilson D."/>
            <person name="Wilson R.K."/>
            <person name="Wing R.A."/>
            <person name="Wolfner M.F."/>
            <person name="Wong A."/>
            <person name="Wong G.K."/>
            <person name="Wu C.I."/>
            <person name="Wu G."/>
            <person name="Yamamoto D."/>
            <person name="Yang H.P."/>
            <person name="Yang S.P."/>
            <person name="Yorke J.A."/>
            <person name="Yoshida K."/>
            <person name="Zdobnov E."/>
            <person name="Zhang P."/>
            <person name="Zhang Y."/>
            <person name="Zimin A.V."/>
            <person name="Baldwin J."/>
            <person name="Abdouelleil A."/>
            <person name="Abdulkadir J."/>
            <person name="Abebe A."/>
            <person name="Abera B."/>
            <person name="Abreu J."/>
            <person name="Acer S.C."/>
            <person name="Aftuck L."/>
            <person name="Alexander A."/>
            <person name="An P."/>
            <person name="Anderson E."/>
            <person name="Anderson S."/>
            <person name="Arachi H."/>
            <person name="Azer M."/>
            <person name="Bachantsang P."/>
            <person name="Barry A."/>
            <person name="Bayul T."/>
            <person name="Berlin A."/>
            <person name="Bessette D."/>
            <person name="Bloom T."/>
            <person name="Blye J."/>
            <person name="Boguslavskiy L."/>
            <person name="Bonnet C."/>
            <person name="Boukhgalter B."/>
            <person name="Bourzgui I."/>
            <person name="Brown A."/>
            <person name="Cahill P."/>
            <person name="Channer S."/>
            <person name="Cheshatsang Y."/>
            <person name="Chuda L."/>
            <person name="Citroen M."/>
            <person name="Collymore A."/>
            <person name="Cooke P."/>
            <person name="Costello M."/>
            <person name="D'Aco K."/>
            <person name="Daza R."/>
            <person name="De Haan G."/>
            <person name="DeGray S."/>
            <person name="DeMaso C."/>
            <person name="Dhargay N."/>
            <person name="Dooley K."/>
            <person name="Dooley E."/>
            <person name="Doricent M."/>
            <person name="Dorje P."/>
            <person name="Dorjee K."/>
            <person name="Dupes A."/>
            <person name="Elong R."/>
            <person name="Falk J."/>
            <person name="Farina A."/>
            <person name="Faro S."/>
            <person name="Ferguson D."/>
            <person name="Fisher S."/>
            <person name="Foley C.D."/>
            <person name="Franke A."/>
            <person name="Friedrich D."/>
            <person name="Gadbois L."/>
            <person name="Gearin G."/>
            <person name="Gearin C.R."/>
            <person name="Giannoukos G."/>
            <person name="Goode T."/>
            <person name="Graham J."/>
            <person name="Grandbois E."/>
            <person name="Grewal S."/>
            <person name="Gyaltsen K."/>
            <person name="Hafez N."/>
            <person name="Hagos B."/>
            <person name="Hall J."/>
            <person name="Henson C."/>
            <person name="Hollinger A."/>
            <person name="Honan T."/>
            <person name="Huard M.D."/>
            <person name="Hughes L."/>
            <person name="Hurhula B."/>
            <person name="Husby M.E."/>
            <person name="Kamat A."/>
            <person name="Kanga B."/>
            <person name="Kashin S."/>
            <person name="Khazanovich D."/>
            <person name="Kisner P."/>
            <person name="Lance K."/>
            <person name="Lara M."/>
            <person name="Lee W."/>
            <person name="Lennon N."/>
            <person name="Letendre F."/>
            <person name="LeVine R."/>
            <person name="Lipovsky A."/>
            <person name="Liu X."/>
            <person name="Liu J."/>
            <person name="Liu S."/>
            <person name="Lokyitsang T."/>
            <person name="Lokyitsang Y."/>
            <person name="Lubonja R."/>
            <person name="Lui A."/>
            <person name="MacDonald P."/>
            <person name="Magnisalis V."/>
            <person name="Maru K."/>
            <person name="Matthews C."/>
            <person name="McCusker W."/>
            <person name="McDonough S."/>
            <person name="Mehta T."/>
            <person name="Meldrim J."/>
            <person name="Meneus L."/>
            <person name="Mihai O."/>
            <person name="Mihalev A."/>
            <person name="Mihova T."/>
            <person name="Mittelman R."/>
            <person name="Mlenga V."/>
            <person name="Montmayeur A."/>
            <person name="Mulrain L."/>
            <person name="Navidi A."/>
            <person name="Naylor J."/>
            <person name="Negash T."/>
            <person name="Nguyen T."/>
            <person name="Nguyen N."/>
            <person name="Nicol R."/>
            <person name="Norbu C."/>
            <person name="Norbu N."/>
            <person name="Novod N."/>
            <person name="O'Neill B."/>
            <person name="Osman S."/>
            <person name="Markiewicz E."/>
            <person name="Oyono O.L."/>
            <person name="Patti C."/>
            <person name="Phunkhang P."/>
            <person name="Pierre F."/>
            <person name="Priest M."/>
            <person name="Raghuraman S."/>
            <person name="Rege F."/>
            <person name="Reyes R."/>
            <person name="Rise C."/>
            <person name="Rogov P."/>
            <person name="Ross K."/>
            <person name="Ryan E."/>
            <person name="Settipalli S."/>
            <person name="Shea T."/>
            <person name="Sherpa N."/>
            <person name="Shi L."/>
            <person name="Shih D."/>
            <person name="Sparrow T."/>
            <person name="Spaulding J."/>
            <person name="Stalker J."/>
            <person name="Stange-Thomann N."/>
            <person name="Stavropoulos S."/>
            <person name="Stone C."/>
            <person name="Strader C."/>
            <person name="Tesfaye S."/>
            <person name="Thomson T."/>
            <person name="Thoulutsang Y."/>
            <person name="Thoulutsang D."/>
            <person name="Topham K."/>
            <person name="Topping I."/>
            <person name="Tsamla T."/>
            <person name="Vassiliev H."/>
            <person name="Vo A."/>
            <person name="Wangchuk T."/>
            <person name="Wangdi T."/>
            <person name="Weiand M."/>
            <person name="Wilkinson J."/>
            <person name="Wilson A."/>
            <person name="Yadav S."/>
            <person name="Young G."/>
            <person name="Yu Q."/>
            <person name="Zembek L."/>
            <person name="Zhong D."/>
            <person name="Zimmer A."/>
            <person name="Zwirko Z."/>
            <person name="Jaffe D.B."/>
            <person name="Alvarez P."/>
            <person name="Brockman W."/>
            <person name="Butler J."/>
            <person name="Chin C."/>
            <person name="Gnerre S."/>
            <person name="Grabherr M."/>
            <person name="Kleber M."/>
            <person name="Mauceli E."/>
            <person name="MacCallum I."/>
        </authorList>
    </citation>
    <scope>NUCLEOTIDE SEQUENCE [LARGE SCALE GENOMIC DNA]</scope>
    <source>
        <strain evidence="4">Tai18E2 / Tucson 14021-0261.01</strain>
    </source>
</reference>
<feature type="compositionally biased region" description="Low complexity" evidence="1">
    <location>
        <begin position="27"/>
        <end position="38"/>
    </location>
</feature>
<dbReference type="OrthoDB" id="7964190at2759"/>
<dbReference type="AlphaFoldDB" id="B4PI88"/>
<feature type="compositionally biased region" description="Basic and acidic residues" evidence="1">
    <location>
        <begin position="43"/>
        <end position="54"/>
    </location>
</feature>
<keyword evidence="4" id="KW-1185">Reference proteome</keyword>
<accession>B4PI88</accession>
<dbReference type="eggNOG" id="ENOG502TBNB">
    <property type="taxonomic scope" value="Eukaryota"/>
</dbReference>
<reference evidence="3 4" key="2">
    <citation type="journal article" date="2007" name="PLoS Biol.">
        <title>Principles of genome evolution in the Drosophila melanogaster species group.</title>
        <authorList>
            <person name="Ranz J.M."/>
            <person name="Maurin D."/>
            <person name="Chan Y.S."/>
            <person name="von Grotthuss M."/>
            <person name="Hillier L.W."/>
            <person name="Roote J."/>
            <person name="Ashburner M."/>
            <person name="Bergman C.M."/>
        </authorList>
    </citation>
    <scope>NUCLEOTIDE SEQUENCE [LARGE SCALE GENOMIC DNA]</scope>
    <source>
        <strain evidence="4">Tai18E2 / Tucson 14021-0261.01</strain>
    </source>
</reference>
<feature type="compositionally biased region" description="Polar residues" evidence="1">
    <location>
        <begin position="473"/>
        <end position="485"/>
    </location>
</feature>
<name>B4PI88_DROYA</name>